<gene>
    <name evidence="2" type="ORF">AAFF_G00385820</name>
</gene>
<feature type="compositionally biased region" description="Pro residues" evidence="1">
    <location>
        <begin position="22"/>
        <end position="31"/>
    </location>
</feature>
<comment type="caution">
    <text evidence="2">The sequence shown here is derived from an EMBL/GenBank/DDBJ whole genome shotgun (WGS) entry which is preliminary data.</text>
</comment>
<dbReference type="EMBL" id="JAINUG010000071">
    <property type="protein sequence ID" value="KAJ8401351.1"/>
    <property type="molecule type" value="Genomic_DNA"/>
</dbReference>
<feature type="compositionally biased region" description="Polar residues" evidence="1">
    <location>
        <begin position="8"/>
        <end position="19"/>
    </location>
</feature>
<evidence type="ECO:0000313" key="3">
    <source>
        <dbReference type="Proteomes" id="UP001221898"/>
    </source>
</evidence>
<evidence type="ECO:0000256" key="1">
    <source>
        <dbReference type="SAM" id="MobiDB-lite"/>
    </source>
</evidence>
<accession>A0AAD7WLF6</accession>
<protein>
    <submittedName>
        <fullName evidence="2">Uncharacterized protein</fullName>
    </submittedName>
</protein>
<name>A0AAD7WLF6_9TELE</name>
<dbReference type="Proteomes" id="UP001221898">
    <property type="component" value="Unassembled WGS sequence"/>
</dbReference>
<dbReference type="AlphaFoldDB" id="A0AAD7WLF6"/>
<evidence type="ECO:0000313" key="2">
    <source>
        <dbReference type="EMBL" id="KAJ8401351.1"/>
    </source>
</evidence>
<feature type="region of interest" description="Disordered" evidence="1">
    <location>
        <begin position="136"/>
        <end position="168"/>
    </location>
</feature>
<proteinExistence type="predicted"/>
<organism evidence="2 3">
    <name type="scientific">Aldrovandia affinis</name>
    <dbReference type="NCBI Taxonomy" id="143900"/>
    <lineage>
        <taxon>Eukaryota</taxon>
        <taxon>Metazoa</taxon>
        <taxon>Chordata</taxon>
        <taxon>Craniata</taxon>
        <taxon>Vertebrata</taxon>
        <taxon>Euteleostomi</taxon>
        <taxon>Actinopterygii</taxon>
        <taxon>Neopterygii</taxon>
        <taxon>Teleostei</taxon>
        <taxon>Notacanthiformes</taxon>
        <taxon>Halosauridae</taxon>
        <taxon>Aldrovandia</taxon>
    </lineage>
</organism>
<keyword evidence="3" id="KW-1185">Reference proteome</keyword>
<sequence length="319" mass="34511">MLSKRSWQDSPFSSVSQAIHSPSPPPLPPHPRGGRATCTLHRASCARAGNTTAQDALALTLSAESTPSVPTAVKVRREKTEFMWRTAALEPRGVRRPRHKSKSFSAAVAVEGAPQPIINAGGGRSRVLRDAASATLRTDPHGTGGCEEARTQSISGGTHRREKPSIGRSHLSTQTRAVWFLYAFGVQSRQTAAAMATGFLFLRADPDVLVSSRSSGSRRVNPSGESGQIYDRCHSLKLRHWCEKGTRSTKAVTDLALPDGELRVSAECFFSRALCRARATRGRLPSLRVQQQQRASLNNEVVDVNPAMTQRLGTAAAQK</sequence>
<reference evidence="2" key="1">
    <citation type="journal article" date="2023" name="Science">
        <title>Genome structures resolve the early diversification of teleost fishes.</title>
        <authorList>
            <person name="Parey E."/>
            <person name="Louis A."/>
            <person name="Montfort J."/>
            <person name="Bouchez O."/>
            <person name="Roques C."/>
            <person name="Iampietro C."/>
            <person name="Lluch J."/>
            <person name="Castinel A."/>
            <person name="Donnadieu C."/>
            <person name="Desvignes T."/>
            <person name="Floi Bucao C."/>
            <person name="Jouanno E."/>
            <person name="Wen M."/>
            <person name="Mejri S."/>
            <person name="Dirks R."/>
            <person name="Jansen H."/>
            <person name="Henkel C."/>
            <person name="Chen W.J."/>
            <person name="Zahm M."/>
            <person name="Cabau C."/>
            <person name="Klopp C."/>
            <person name="Thompson A.W."/>
            <person name="Robinson-Rechavi M."/>
            <person name="Braasch I."/>
            <person name="Lecointre G."/>
            <person name="Bobe J."/>
            <person name="Postlethwait J.H."/>
            <person name="Berthelot C."/>
            <person name="Roest Crollius H."/>
            <person name="Guiguen Y."/>
        </authorList>
    </citation>
    <scope>NUCLEOTIDE SEQUENCE</scope>
    <source>
        <strain evidence="2">NC1722</strain>
    </source>
</reference>
<feature type="region of interest" description="Disordered" evidence="1">
    <location>
        <begin position="1"/>
        <end position="36"/>
    </location>
</feature>